<dbReference type="InterPro" id="IPR023798">
    <property type="entry name" value="Ribosomal_uS7_dom"/>
</dbReference>
<evidence type="ECO:0000256" key="1">
    <source>
        <dbReference type="ARBA" id="ARBA00007151"/>
    </source>
</evidence>
<dbReference type="SUPFAM" id="SSF47973">
    <property type="entry name" value="Ribosomal protein S7"/>
    <property type="match status" value="1"/>
</dbReference>
<evidence type="ECO:0000259" key="5">
    <source>
        <dbReference type="Pfam" id="PF00177"/>
    </source>
</evidence>
<evidence type="ECO:0000256" key="4">
    <source>
        <dbReference type="SAM" id="MobiDB-lite"/>
    </source>
</evidence>
<proteinExistence type="inferred from homology"/>
<comment type="caution">
    <text evidence="6">The sequence shown here is derived from an EMBL/GenBank/DDBJ whole genome shotgun (WGS) entry which is preliminary data.</text>
</comment>
<evidence type="ECO:0000313" key="7">
    <source>
        <dbReference type="Proteomes" id="UP001521184"/>
    </source>
</evidence>
<dbReference type="Pfam" id="PF00177">
    <property type="entry name" value="Ribosomal_S7"/>
    <property type="match status" value="1"/>
</dbReference>
<dbReference type="InterPro" id="IPR000235">
    <property type="entry name" value="Ribosomal_uS7"/>
</dbReference>
<evidence type="ECO:0000256" key="3">
    <source>
        <dbReference type="ARBA" id="ARBA00023274"/>
    </source>
</evidence>
<feature type="domain" description="Small ribosomal subunit protein uS7" evidence="5">
    <location>
        <begin position="167"/>
        <end position="325"/>
    </location>
</feature>
<feature type="region of interest" description="Disordered" evidence="4">
    <location>
        <begin position="1"/>
        <end position="64"/>
    </location>
</feature>
<dbReference type="EMBL" id="JAKEKT020000001">
    <property type="protein sequence ID" value="KAL1652298.1"/>
    <property type="molecule type" value="Genomic_DNA"/>
</dbReference>
<accession>A0ABR3U7M8</accession>
<evidence type="ECO:0000256" key="2">
    <source>
        <dbReference type="ARBA" id="ARBA00022980"/>
    </source>
</evidence>
<feature type="compositionally biased region" description="Low complexity" evidence="4">
    <location>
        <begin position="69"/>
        <end position="81"/>
    </location>
</feature>
<feature type="region of interest" description="Disordered" evidence="4">
    <location>
        <begin position="69"/>
        <end position="88"/>
    </location>
</feature>
<feature type="compositionally biased region" description="Polar residues" evidence="4">
    <location>
        <begin position="111"/>
        <end position="125"/>
    </location>
</feature>
<dbReference type="InterPro" id="IPR047988">
    <property type="entry name" value="Ribosomal_uS7m_fungi"/>
</dbReference>
<evidence type="ECO:0000313" key="6">
    <source>
        <dbReference type="EMBL" id="KAL1652298.1"/>
    </source>
</evidence>
<protein>
    <recommendedName>
        <fullName evidence="5">Small ribosomal subunit protein uS7 domain-containing protein</fullName>
    </recommendedName>
</protein>
<keyword evidence="7" id="KW-1185">Reference proteome</keyword>
<keyword evidence="2" id="KW-0689">Ribosomal protein</keyword>
<organism evidence="6 7">
    <name type="scientific">Diplodia intermedia</name>
    <dbReference type="NCBI Taxonomy" id="856260"/>
    <lineage>
        <taxon>Eukaryota</taxon>
        <taxon>Fungi</taxon>
        <taxon>Dikarya</taxon>
        <taxon>Ascomycota</taxon>
        <taxon>Pezizomycotina</taxon>
        <taxon>Dothideomycetes</taxon>
        <taxon>Dothideomycetes incertae sedis</taxon>
        <taxon>Botryosphaeriales</taxon>
        <taxon>Botryosphaeriaceae</taxon>
        <taxon>Diplodia</taxon>
    </lineage>
</organism>
<keyword evidence="3" id="KW-0687">Ribonucleoprotein</keyword>
<gene>
    <name evidence="6" type="ORF">SLS58_000425</name>
</gene>
<feature type="compositionally biased region" description="Basic and acidic residues" evidence="4">
    <location>
        <begin position="37"/>
        <end position="56"/>
    </location>
</feature>
<comment type="similarity">
    <text evidence="1">Belongs to the universal ribosomal protein uS7 family.</text>
</comment>
<dbReference type="Gene3D" id="1.10.455.10">
    <property type="entry name" value="Ribosomal protein S7 domain"/>
    <property type="match status" value="1"/>
</dbReference>
<dbReference type="InterPro" id="IPR036823">
    <property type="entry name" value="Ribosomal_uS7_dom_sf"/>
</dbReference>
<dbReference type="CDD" id="cd14868">
    <property type="entry name" value="uS7_Mitochondria_Fungi"/>
    <property type="match status" value="1"/>
</dbReference>
<reference evidence="6 7" key="1">
    <citation type="journal article" date="2023" name="Plant Dis.">
        <title>First Report of Diplodia intermedia Causing Canker and Dieback Diseases on Apple Trees in Canada.</title>
        <authorList>
            <person name="Ellouze W."/>
            <person name="Ilyukhin E."/>
            <person name="Sulman M."/>
            <person name="Ali S."/>
        </authorList>
    </citation>
    <scope>NUCLEOTIDE SEQUENCE [LARGE SCALE GENOMIC DNA]</scope>
    <source>
        <strain evidence="6 7">M45-28</strain>
    </source>
</reference>
<dbReference type="Proteomes" id="UP001521184">
    <property type="component" value="Unassembled WGS sequence"/>
</dbReference>
<feature type="compositionally biased region" description="Basic and acidic residues" evidence="4">
    <location>
        <begin position="98"/>
        <end position="110"/>
    </location>
</feature>
<dbReference type="PANTHER" id="PTHR11205">
    <property type="entry name" value="RIBOSOMAL PROTEIN S7"/>
    <property type="match status" value="1"/>
</dbReference>
<feature type="region of interest" description="Disordered" evidence="4">
    <location>
        <begin position="98"/>
        <end position="125"/>
    </location>
</feature>
<name>A0ABR3U7M8_9PEZI</name>
<sequence length="337" mass="36640">MPPRPSLLPASRSLAFRPRPAAPQWRAVAAPRAGKRCYADDATDKDLPESQDKKGPNTETLPHVTEEAAAMAKMRKMPAPEVEQGTPVDEYVKNDKEAQKHLPKVMRDSLKNSSGPKGSRSYSTSAIRRQEQVEMTPGPVSTALSAEGVKFGLVSFPMPAENRLKSRYDPVVEQVTNLLMEHGKKSVAQRNMALILNHLRTSPPPAINPQRPLLPGAPPPSHLPLNPVLYLTLAIDSVAPLLRIRSQRGAAGGGVALQIPVPLGLRQRRRKAVEWILESASKRRNTTSGKGAFAMRVANELIAVVTGTSSVWLKRDGVHKVAIGARANLAVKPRGRK</sequence>